<evidence type="ECO:0000313" key="2">
    <source>
        <dbReference type="Proteomes" id="UP000195440"/>
    </source>
</evidence>
<dbReference type="RefSeq" id="WP_087264380.1">
    <property type="nucleotide sequence ID" value="NZ_JBJGBV010000001.1"/>
</dbReference>
<dbReference type="AlphaFoldDB" id="A0A1Y3PGD7"/>
<gene>
    <name evidence="1" type="ORF">AUC60_01835</name>
</gene>
<accession>A0A1Y3PGD7</accession>
<dbReference type="Proteomes" id="UP000195440">
    <property type="component" value="Unassembled WGS sequence"/>
</dbReference>
<reference evidence="1 2" key="1">
    <citation type="journal article" date="2017" name="Syst. Appl. Microbiol.">
        <title>Pseudomonas caspiana sp. nov., a citrus pathogen in the Pseudomonas syringae phylogenetic group.</title>
        <authorList>
            <person name="Busquets A."/>
            <person name="Gomila M."/>
            <person name="Beiki F."/>
            <person name="Mulet M."/>
            <person name="Rahimian H."/>
            <person name="Garcia-Valdes E."/>
            <person name="Lalucat J."/>
        </authorList>
    </citation>
    <scope>NUCLEOTIDE SEQUENCE [LARGE SCALE GENOMIC DNA]</scope>
    <source>
        <strain evidence="1 2">FBF102</strain>
    </source>
</reference>
<proteinExistence type="predicted"/>
<dbReference type="OrthoDB" id="8610787at2"/>
<comment type="caution">
    <text evidence="1">The sequence shown here is derived from an EMBL/GenBank/DDBJ whole genome shotgun (WGS) entry which is preliminary data.</text>
</comment>
<name>A0A1Y3PGD7_9PSED</name>
<protein>
    <recommendedName>
        <fullName evidence="3">Site-specific integrase</fullName>
    </recommendedName>
</protein>
<dbReference type="EMBL" id="LOHF01000001">
    <property type="protein sequence ID" value="OUM75864.1"/>
    <property type="molecule type" value="Genomic_DNA"/>
</dbReference>
<sequence length="412" mass="47431">MEIIPRPCFKTLTDFKRLDPDTLDYELSVVVDFLDICPPSSQPVESYLLVKQFLANHAEPTRYNNYRACTERLLLWSLLVAKKPITRLVEVDVQGFMDFCTSPLESWITSKNCKRFTTGKRPSADKFNPEWRPFYLRQPAAEENGERISFLASKAVLALQMSVTANFFSYLHDNDRIAVNPAYRLHRAGFYAPSLPVHTGDNVFTDQEFAVLMSTLSELADGDVKQERTLLMIASIYYLRLQPSEIDQFGQNLTFSALRLTADGSYDLAEDQFPGKSAWKIHPDFVENYVNRYRERFGRAWIPLEDDHTSLLGKNRGSDSVSSGYARFLFRNACQHVIDKLSEDGCVVSPDSGFRTASLFWLRETSMHRSARVLTMDNVIGLGRRSNAENLYQRFFAWRDEWVSWSQGRKPR</sequence>
<evidence type="ECO:0008006" key="3">
    <source>
        <dbReference type="Google" id="ProtNLM"/>
    </source>
</evidence>
<evidence type="ECO:0000313" key="1">
    <source>
        <dbReference type="EMBL" id="OUM75864.1"/>
    </source>
</evidence>
<organism evidence="1 2">
    <name type="scientific">Pseudomonas caspiana</name>
    <dbReference type="NCBI Taxonomy" id="1451454"/>
    <lineage>
        <taxon>Bacteria</taxon>
        <taxon>Pseudomonadati</taxon>
        <taxon>Pseudomonadota</taxon>
        <taxon>Gammaproteobacteria</taxon>
        <taxon>Pseudomonadales</taxon>
        <taxon>Pseudomonadaceae</taxon>
        <taxon>Pseudomonas</taxon>
    </lineage>
</organism>
<keyword evidence="2" id="KW-1185">Reference proteome</keyword>